<keyword evidence="4" id="KW-0819">tRNA processing</keyword>
<evidence type="ECO:0000313" key="10">
    <source>
        <dbReference type="Proteomes" id="UP000252795"/>
    </source>
</evidence>
<dbReference type="InterPro" id="IPR005636">
    <property type="entry name" value="DTW"/>
</dbReference>
<evidence type="ECO:0000313" key="11">
    <source>
        <dbReference type="Proteomes" id="UP000253065"/>
    </source>
</evidence>
<dbReference type="Pfam" id="PF03942">
    <property type="entry name" value="DTW"/>
    <property type="match status" value="1"/>
</dbReference>
<keyword evidence="3" id="KW-0949">S-adenosyl-L-methionine</keyword>
<keyword evidence="2" id="KW-0808">Transferase</keyword>
<dbReference type="GO" id="GO:0016432">
    <property type="term" value="F:tRNA-uridine aminocarboxypropyltransferase activity"/>
    <property type="evidence" value="ECO:0007669"/>
    <property type="project" value="UniProtKB-EC"/>
</dbReference>
<dbReference type="RefSeq" id="WP_113879556.1">
    <property type="nucleotide sequence ID" value="NZ_QNSA01000004.1"/>
</dbReference>
<accession>A0A368V5J7</accession>
<evidence type="ECO:0000259" key="7">
    <source>
        <dbReference type="SMART" id="SM01144"/>
    </source>
</evidence>
<proteinExistence type="inferred from homology"/>
<evidence type="ECO:0000256" key="5">
    <source>
        <dbReference type="ARBA" id="ARBA00034489"/>
    </source>
</evidence>
<dbReference type="Proteomes" id="UP000252795">
    <property type="component" value="Unassembled WGS sequence"/>
</dbReference>
<evidence type="ECO:0000256" key="4">
    <source>
        <dbReference type="ARBA" id="ARBA00022694"/>
    </source>
</evidence>
<reference evidence="9 10" key="1">
    <citation type="submission" date="2018-07" db="EMBL/GenBank/DDBJ databases">
        <title>Freshwater and sediment microbial communities from various areas in North America, analyzing microbe dynamics in response to fracking.</title>
        <authorList>
            <person name="Lamendella R."/>
        </authorList>
    </citation>
    <scope>NUCLEOTIDE SEQUENCE [LARGE SCALE GENOMIC DNA]</scope>
    <source>
        <strain evidence="9 10">114E</strain>
        <strain evidence="8 11">114E_o</strain>
    </source>
</reference>
<sequence length="211" mass="23477">MARALCTRCGLHPNTCVCEVCEQVDNRHRVIILQHPSEVGHSKGTVRVLQQCLTRLEVLVGESPESFSGQGLERLLTGTRTGLLFPCADSQPVESNAAAQIDQWLVLDGTWRKAAKILHLNPQFRQLPCFHFADPPASRYRIRKAPKAGQLSTAEAVAYLFTLTEPATDTEPLLRAQDVLIRKRLAFVPDHHKSKDHEAPDPELPGSLTNY</sequence>
<evidence type="ECO:0000256" key="1">
    <source>
        <dbReference type="ARBA" id="ARBA00012386"/>
    </source>
</evidence>
<feature type="region of interest" description="Disordered" evidence="6">
    <location>
        <begin position="191"/>
        <end position="211"/>
    </location>
</feature>
<evidence type="ECO:0000256" key="2">
    <source>
        <dbReference type="ARBA" id="ARBA00022679"/>
    </source>
</evidence>
<keyword evidence="11" id="KW-1185">Reference proteome</keyword>
<evidence type="ECO:0000313" key="9">
    <source>
        <dbReference type="EMBL" id="RCW35585.1"/>
    </source>
</evidence>
<dbReference type="SMART" id="SM01144">
    <property type="entry name" value="DTW"/>
    <property type="match status" value="1"/>
</dbReference>
<dbReference type="InterPro" id="IPR039262">
    <property type="entry name" value="DTWD2/TAPT"/>
</dbReference>
<protein>
    <recommendedName>
        <fullName evidence="1">tRNA-uridine aminocarboxypropyltransferase</fullName>
        <ecNumber evidence="1">2.5.1.25</ecNumber>
    </recommendedName>
</protein>
<dbReference type="EMBL" id="QPJB01000004">
    <property type="protein sequence ID" value="RCW35585.1"/>
    <property type="molecule type" value="Genomic_DNA"/>
</dbReference>
<gene>
    <name evidence="9" type="ORF">DET51_104203</name>
    <name evidence="8" type="ORF">DET64_104203</name>
</gene>
<dbReference type="Proteomes" id="UP000253065">
    <property type="component" value="Unassembled WGS sequence"/>
</dbReference>
<comment type="caution">
    <text evidence="9">The sequence shown here is derived from an EMBL/GenBank/DDBJ whole genome shotgun (WGS) entry which is preliminary data.</text>
</comment>
<dbReference type="EC" id="2.5.1.25" evidence="1"/>
<dbReference type="PANTHER" id="PTHR21392:SF0">
    <property type="entry name" value="TRNA-URIDINE AMINOCARBOXYPROPYLTRANSFERASE 2"/>
    <property type="match status" value="1"/>
</dbReference>
<comment type="similarity">
    <text evidence="5">Belongs to the TDD superfamily. DTWD2 family.</text>
</comment>
<evidence type="ECO:0000313" key="8">
    <source>
        <dbReference type="EMBL" id="RBP75054.1"/>
    </source>
</evidence>
<feature type="domain" description="DTW" evidence="7">
    <location>
        <begin position="2"/>
        <end position="189"/>
    </location>
</feature>
<name>A0A368V5J7_MARNT</name>
<organism evidence="9 10">
    <name type="scientific">Marinobacter nauticus</name>
    <name type="common">Marinobacter hydrocarbonoclasticus</name>
    <name type="synonym">Marinobacter aquaeolei</name>
    <dbReference type="NCBI Taxonomy" id="2743"/>
    <lineage>
        <taxon>Bacteria</taxon>
        <taxon>Pseudomonadati</taxon>
        <taxon>Pseudomonadota</taxon>
        <taxon>Gammaproteobacteria</taxon>
        <taxon>Pseudomonadales</taxon>
        <taxon>Marinobacteraceae</taxon>
        <taxon>Marinobacter</taxon>
    </lineage>
</organism>
<evidence type="ECO:0000256" key="6">
    <source>
        <dbReference type="SAM" id="MobiDB-lite"/>
    </source>
</evidence>
<dbReference type="EMBL" id="QNSA01000004">
    <property type="protein sequence ID" value="RBP75054.1"/>
    <property type="molecule type" value="Genomic_DNA"/>
</dbReference>
<dbReference type="PANTHER" id="PTHR21392">
    <property type="entry name" value="TRNA-URIDINE AMINOCARBOXYPROPYLTRANSFERASE 2"/>
    <property type="match status" value="1"/>
</dbReference>
<feature type="compositionally biased region" description="Basic and acidic residues" evidence="6">
    <location>
        <begin position="191"/>
        <end position="200"/>
    </location>
</feature>
<evidence type="ECO:0000256" key="3">
    <source>
        <dbReference type="ARBA" id="ARBA00022691"/>
    </source>
</evidence>
<dbReference type="GO" id="GO:0008033">
    <property type="term" value="P:tRNA processing"/>
    <property type="evidence" value="ECO:0007669"/>
    <property type="project" value="UniProtKB-KW"/>
</dbReference>
<dbReference type="AlphaFoldDB" id="A0A368V5J7"/>